<gene>
    <name evidence="1" type="ORF">E5357_14440</name>
</gene>
<evidence type="ECO:0000313" key="1">
    <source>
        <dbReference type="EMBL" id="TGX96932.1"/>
    </source>
</evidence>
<evidence type="ECO:0000313" key="2">
    <source>
        <dbReference type="Proteomes" id="UP000307720"/>
    </source>
</evidence>
<reference evidence="1" key="1">
    <citation type="submission" date="2019-04" db="EMBL/GenBank/DDBJ databases">
        <title>Microbes associate with the intestines of laboratory mice.</title>
        <authorList>
            <person name="Navarre W."/>
            <person name="Wong E."/>
            <person name="Huang K."/>
            <person name="Tropini C."/>
            <person name="Ng K."/>
            <person name="Yu B."/>
        </authorList>
    </citation>
    <scope>NUCLEOTIDE SEQUENCE</scope>
    <source>
        <strain evidence="1">NM72_1-8</strain>
    </source>
</reference>
<comment type="caution">
    <text evidence="1">The sequence shown here is derived from an EMBL/GenBank/DDBJ whole genome shotgun (WGS) entry which is preliminary data.</text>
</comment>
<name>A0AC61QWE1_9FIRM</name>
<organism evidence="1 2">
    <name type="scientific">Hominisplanchenecus murintestinalis</name>
    <dbReference type="NCBI Taxonomy" id="2941517"/>
    <lineage>
        <taxon>Bacteria</taxon>
        <taxon>Bacillati</taxon>
        <taxon>Bacillota</taxon>
        <taxon>Clostridia</taxon>
        <taxon>Lachnospirales</taxon>
        <taxon>Lachnospiraceae</taxon>
        <taxon>Hominisplanchenecus</taxon>
    </lineage>
</organism>
<dbReference type="Proteomes" id="UP000307720">
    <property type="component" value="Unassembled WGS sequence"/>
</dbReference>
<protein>
    <submittedName>
        <fullName evidence="1">Cob(I)yrinic acid a c-diamide adenosyltransferase</fullName>
    </submittedName>
</protein>
<sequence length="163" mass="18299">MENGVVHIICGKGKGKTSVALGQAICAASEGKSVIIIQFLKQKQTEEIDFIRRLEPEIKLFRFEKSDKSFGELSEEEQKEEQQNLKNGVNFAKKVLVTEECDVLILDEILGLLEYGIVTADEIRSLLQTNDGDVGVIMTGIYEGRELWDLANMVTEMTTRDRS</sequence>
<keyword evidence="2" id="KW-1185">Reference proteome</keyword>
<proteinExistence type="predicted"/>
<dbReference type="EMBL" id="SRZB01000043">
    <property type="protein sequence ID" value="TGX96932.1"/>
    <property type="molecule type" value="Genomic_DNA"/>
</dbReference>
<accession>A0AC61QWE1</accession>